<dbReference type="InterPro" id="IPR000177">
    <property type="entry name" value="Apple"/>
</dbReference>
<proteinExistence type="predicted"/>
<feature type="domain" description="Apple" evidence="4">
    <location>
        <begin position="291"/>
        <end position="365"/>
    </location>
</feature>
<evidence type="ECO:0000313" key="5">
    <source>
        <dbReference type="EMBL" id="KAK6002943.1"/>
    </source>
</evidence>
<dbReference type="Proteomes" id="UP001341245">
    <property type="component" value="Unassembled WGS sequence"/>
</dbReference>
<dbReference type="Pfam" id="PF14295">
    <property type="entry name" value="PAN_4"/>
    <property type="match status" value="2"/>
</dbReference>
<feature type="chain" id="PRO_5046694196" description="Apple domain-containing protein" evidence="3">
    <location>
        <begin position="18"/>
        <end position="541"/>
    </location>
</feature>
<sequence length="541" mass="56525">MRRSIPALIVCASLVAAQDTTSSIDTDTTSSIDLDAISVVVPTTVFNLPVVYVTDDGAPAVTATSLAPSAVASSDPSATDVFDSPADVTSALSVASVLATATSSVAVDKRAASSCVPQPTGINHQVQPDTAAGWVADNYFASAASAAINPLPTGYVSSFVNLNASNSADNYMGYTLMTSYDAPGCAAKCSAINGCNSFNIYFERDPSVNPDDSTCSNPPSTVQVKCVFWGGAVTTDNANNYGQWRNQFQVLIAGSNGYINSTYAALLASGKVPSGIVPRTSQEASAQNTYDIYSGYDSNVGAYSNAKASSSYQDCETACDADVLCKAFTYVGKTGGQGPGTCWLKKKLGTPTSSGTNVITGSKTGKLNTLTVLSVVYDGSDITNRVQWKSGNNIVVDATDLTRSFGSPNNDTPYQGDDVLSLLYTNGSTTRVFTTQNYGGVFTLAPFGAASAPNCVDAFAQPNTASTGIVSVVWGPVQVAVQALYDNLNGLLVSKNSWQVENSFMMGDTDPYRLKHGVVWYTTSSGTIQSQLTTEHGVYNF</sequence>
<protein>
    <recommendedName>
        <fullName evidence="4">Apple domain-containing protein</fullName>
    </recommendedName>
</protein>
<organism evidence="5 6">
    <name type="scientific">Aureobasidium pullulans</name>
    <name type="common">Black yeast</name>
    <name type="synonym">Pullularia pullulans</name>
    <dbReference type="NCBI Taxonomy" id="5580"/>
    <lineage>
        <taxon>Eukaryota</taxon>
        <taxon>Fungi</taxon>
        <taxon>Dikarya</taxon>
        <taxon>Ascomycota</taxon>
        <taxon>Pezizomycotina</taxon>
        <taxon>Dothideomycetes</taxon>
        <taxon>Dothideomycetidae</taxon>
        <taxon>Dothideales</taxon>
        <taxon>Saccotheciaceae</taxon>
        <taxon>Aureobasidium</taxon>
    </lineage>
</organism>
<keyword evidence="6" id="KW-1185">Reference proteome</keyword>
<comment type="caution">
    <text evidence="5">The sequence shown here is derived from an EMBL/GenBank/DDBJ whole genome shotgun (WGS) entry which is preliminary data.</text>
</comment>
<keyword evidence="1" id="KW-0677">Repeat</keyword>
<dbReference type="PANTHER" id="PTHR36578">
    <property type="entry name" value="CHROMOSOME 15, WHOLE GENOME SHOTGUN SEQUENCE"/>
    <property type="match status" value="1"/>
</dbReference>
<evidence type="ECO:0000259" key="4">
    <source>
        <dbReference type="SMART" id="SM00223"/>
    </source>
</evidence>
<evidence type="ECO:0000313" key="6">
    <source>
        <dbReference type="Proteomes" id="UP001341245"/>
    </source>
</evidence>
<evidence type="ECO:0000256" key="1">
    <source>
        <dbReference type="ARBA" id="ARBA00022737"/>
    </source>
</evidence>
<keyword evidence="2" id="KW-1015">Disulfide bond</keyword>
<gene>
    <name evidence="5" type="ORF">QM012_000788</name>
</gene>
<reference evidence="5 6" key="1">
    <citation type="submission" date="2023-11" db="EMBL/GenBank/DDBJ databases">
        <title>Draft genome sequence and annotation of the polyextremotolerant black yeast-like fungus Aureobasidium pullulans NRRL 62042.</title>
        <authorList>
            <person name="Dielentheis-Frenken M.R.E."/>
            <person name="Wibberg D."/>
            <person name="Blank L.M."/>
            <person name="Tiso T."/>
        </authorList>
    </citation>
    <scope>NUCLEOTIDE SEQUENCE [LARGE SCALE GENOMIC DNA]</scope>
    <source>
        <strain evidence="5 6">NRRL 62042</strain>
    </source>
</reference>
<evidence type="ECO:0000256" key="3">
    <source>
        <dbReference type="SAM" id="SignalP"/>
    </source>
</evidence>
<dbReference type="InterPro" id="IPR003609">
    <property type="entry name" value="Pan_app"/>
</dbReference>
<dbReference type="EMBL" id="JASGXD010000010">
    <property type="protein sequence ID" value="KAK6002943.1"/>
    <property type="molecule type" value="Genomic_DNA"/>
</dbReference>
<accession>A0ABR0TEU0</accession>
<dbReference type="PANTHER" id="PTHR36578:SF1">
    <property type="entry name" value="APPLE DOMAIN-CONTAINING PROTEIN"/>
    <property type="match status" value="1"/>
</dbReference>
<dbReference type="SMART" id="SM00223">
    <property type="entry name" value="APPLE"/>
    <property type="match status" value="1"/>
</dbReference>
<feature type="signal peptide" evidence="3">
    <location>
        <begin position="1"/>
        <end position="17"/>
    </location>
</feature>
<name>A0ABR0TEU0_AURPU</name>
<evidence type="ECO:0000256" key="2">
    <source>
        <dbReference type="ARBA" id="ARBA00023157"/>
    </source>
</evidence>
<keyword evidence="3" id="KW-0732">Signal</keyword>
<dbReference type="CDD" id="cd01100">
    <property type="entry name" value="APPLE_Factor_XI_like"/>
    <property type="match status" value="1"/>
</dbReference>
<dbReference type="Gene3D" id="3.50.4.10">
    <property type="entry name" value="Hepatocyte Growth Factor"/>
    <property type="match status" value="1"/>
</dbReference>